<dbReference type="GO" id="GO:0008374">
    <property type="term" value="F:O-acyltransferase activity"/>
    <property type="evidence" value="ECO:0007669"/>
    <property type="project" value="TreeGrafter"/>
</dbReference>
<name>A0A7H9EAU2_9LACO</name>
<dbReference type="Pfam" id="PF00132">
    <property type="entry name" value="Hexapep"/>
    <property type="match status" value="1"/>
</dbReference>
<dbReference type="AlphaFoldDB" id="A0A7H9EAU2"/>
<dbReference type="Gene3D" id="2.160.10.10">
    <property type="entry name" value="Hexapeptide repeat proteins"/>
    <property type="match status" value="1"/>
</dbReference>
<dbReference type="PANTHER" id="PTHR23416:SF23">
    <property type="entry name" value="ACETYLTRANSFERASE C18B11.09C-RELATED"/>
    <property type="match status" value="1"/>
</dbReference>
<accession>A0A7H9EAU2</accession>
<dbReference type="InterPro" id="IPR001451">
    <property type="entry name" value="Hexapep"/>
</dbReference>
<evidence type="ECO:0000256" key="2">
    <source>
        <dbReference type="ARBA" id="ARBA00022679"/>
    </source>
</evidence>
<gene>
    <name evidence="3" type="ORF">GTO85_10495</name>
</gene>
<proteinExistence type="inferred from homology"/>
<organism evidence="3 4">
    <name type="scientific">Lactobacillus crispatus</name>
    <dbReference type="NCBI Taxonomy" id="47770"/>
    <lineage>
        <taxon>Bacteria</taxon>
        <taxon>Bacillati</taxon>
        <taxon>Bacillota</taxon>
        <taxon>Bacilli</taxon>
        <taxon>Lactobacillales</taxon>
        <taxon>Lactobacillaceae</taxon>
        <taxon>Lactobacillus</taxon>
    </lineage>
</organism>
<comment type="similarity">
    <text evidence="1">Belongs to the transferase hexapeptide repeat family.</text>
</comment>
<keyword evidence="3" id="KW-0012">Acyltransferase</keyword>
<dbReference type="EMBL" id="CP047415">
    <property type="protein sequence ID" value="QLL74726.1"/>
    <property type="molecule type" value="Genomic_DNA"/>
</dbReference>
<dbReference type="CDD" id="cd04647">
    <property type="entry name" value="LbH_MAT_like"/>
    <property type="match status" value="1"/>
</dbReference>
<dbReference type="SUPFAM" id="SSF51161">
    <property type="entry name" value="Trimeric LpxA-like enzymes"/>
    <property type="match status" value="1"/>
</dbReference>
<reference evidence="3 4" key="1">
    <citation type="submission" date="2020-01" db="EMBL/GenBank/DDBJ databases">
        <title>Complete and circular genome sequences of six lactobacillus isolates from horses.</title>
        <authorList>
            <person name="Hassan H.M."/>
        </authorList>
    </citation>
    <scope>NUCLEOTIDE SEQUENCE [LARGE SCALE GENOMIC DNA]</scope>
    <source>
        <strain evidence="3 4">1D</strain>
    </source>
</reference>
<dbReference type="RefSeq" id="WP_180861004.1">
    <property type="nucleotide sequence ID" value="NZ_CP047415.1"/>
</dbReference>
<keyword evidence="2 3" id="KW-0808">Transferase</keyword>
<protein>
    <submittedName>
        <fullName evidence="3">Acyltransferase</fullName>
    </submittedName>
</protein>
<dbReference type="InterPro" id="IPR011004">
    <property type="entry name" value="Trimer_LpxA-like_sf"/>
</dbReference>
<evidence type="ECO:0000313" key="3">
    <source>
        <dbReference type="EMBL" id="QLL74726.1"/>
    </source>
</evidence>
<dbReference type="InterPro" id="IPR051159">
    <property type="entry name" value="Hexapeptide_acetyltransf"/>
</dbReference>
<dbReference type="PANTHER" id="PTHR23416">
    <property type="entry name" value="SIALIC ACID SYNTHASE-RELATED"/>
    <property type="match status" value="1"/>
</dbReference>
<sequence length="233" mass="26696">MNVKNWIKIKVLGYRATSDSYIAYLRKIGVSIGKGVKIYRPFNTTIDIQAPHLLSIGDYVQITGPATILNHDYSWSVIKRKYGYIYGSQRKTIIGNNVFIGWGATILGGSTIGDNVIIGANSVVSGEVESNSVYAGNPAKKIMTLNEYYEKRRSKQINEAITFVKEYKKRFGEIPPESKLSEYFFLFKPTSLNKKFVDQMKLMENYELSKKKLYENYKFKSYKDFIDYCLNNG</sequence>
<dbReference type="Proteomes" id="UP000510660">
    <property type="component" value="Chromosome"/>
</dbReference>
<evidence type="ECO:0000256" key="1">
    <source>
        <dbReference type="ARBA" id="ARBA00007274"/>
    </source>
</evidence>
<evidence type="ECO:0000313" key="4">
    <source>
        <dbReference type="Proteomes" id="UP000510660"/>
    </source>
</evidence>